<dbReference type="Proteomes" id="UP000247780">
    <property type="component" value="Unassembled WGS sequence"/>
</dbReference>
<evidence type="ECO:0000313" key="3">
    <source>
        <dbReference type="Proteomes" id="UP000247780"/>
    </source>
</evidence>
<dbReference type="Gene3D" id="3.40.50.1010">
    <property type="entry name" value="5'-nuclease"/>
    <property type="match status" value="1"/>
</dbReference>
<evidence type="ECO:0000259" key="1">
    <source>
        <dbReference type="Pfam" id="PF01850"/>
    </source>
</evidence>
<organism evidence="2 3">
    <name type="scientific">Nitrosomonas eutropha</name>
    <dbReference type="NCBI Taxonomy" id="916"/>
    <lineage>
        <taxon>Bacteria</taxon>
        <taxon>Pseudomonadati</taxon>
        <taxon>Pseudomonadota</taxon>
        <taxon>Betaproteobacteria</taxon>
        <taxon>Nitrosomonadales</taxon>
        <taxon>Nitrosomonadaceae</taxon>
        <taxon>Nitrosomonas</taxon>
    </lineage>
</organism>
<dbReference type="EMBL" id="QICQ01000001">
    <property type="protein sequence ID" value="PXV84273.1"/>
    <property type="molecule type" value="Genomic_DNA"/>
</dbReference>
<reference evidence="2 3" key="1">
    <citation type="submission" date="2018-04" db="EMBL/GenBank/DDBJ databases">
        <title>Active sludge and wastewater microbial communities from Klosterneuburg, Austria.</title>
        <authorList>
            <person name="Wagner M."/>
        </authorList>
    </citation>
    <scope>NUCLEOTIDE SEQUENCE [LARGE SCALE GENOMIC DNA]</scope>
    <source>
        <strain evidence="2 3">Nm 57</strain>
    </source>
</reference>
<feature type="domain" description="PIN" evidence="1">
    <location>
        <begin position="29"/>
        <end position="178"/>
    </location>
</feature>
<dbReference type="CDD" id="cd09854">
    <property type="entry name" value="PIN_VapC-like"/>
    <property type="match status" value="1"/>
</dbReference>
<sequence>MQHGRKKRVKMNNKVYDLSSYSFSSGEQILVDTNIWLYLFPAPGNPQQFFAHQYSAAFSRLVSARAQPVLDPMVLSEYLNRYCRIEWEGNFKSQCRTFKQFRQSSDFQKIALSAHIFASKILGACQIHSIPADQLDFNQALADFKSRRVDFNDALLIDICKKQNMKLMTNDADFQHAGIEVLTTNPRLLKAGL</sequence>
<gene>
    <name evidence="2" type="ORF">C8R14_101160</name>
</gene>
<dbReference type="InterPro" id="IPR002716">
    <property type="entry name" value="PIN_dom"/>
</dbReference>
<dbReference type="Pfam" id="PF01850">
    <property type="entry name" value="PIN"/>
    <property type="match status" value="1"/>
</dbReference>
<dbReference type="InterPro" id="IPR029060">
    <property type="entry name" value="PIN-like_dom_sf"/>
</dbReference>
<protein>
    <submittedName>
        <fullName evidence="2">Nucleic acid-binding protein</fullName>
    </submittedName>
</protein>
<name>A0ABX5MAE5_9PROT</name>
<proteinExistence type="predicted"/>
<keyword evidence="3" id="KW-1185">Reference proteome</keyword>
<accession>A0ABX5MAE5</accession>
<dbReference type="SUPFAM" id="SSF88723">
    <property type="entry name" value="PIN domain-like"/>
    <property type="match status" value="1"/>
</dbReference>
<comment type="caution">
    <text evidence="2">The sequence shown here is derived from an EMBL/GenBank/DDBJ whole genome shotgun (WGS) entry which is preliminary data.</text>
</comment>
<evidence type="ECO:0000313" key="2">
    <source>
        <dbReference type="EMBL" id="PXV84273.1"/>
    </source>
</evidence>